<organism evidence="1 2">
    <name type="scientific">Adiantum capillus-veneris</name>
    <name type="common">Maidenhair fern</name>
    <dbReference type="NCBI Taxonomy" id="13818"/>
    <lineage>
        <taxon>Eukaryota</taxon>
        <taxon>Viridiplantae</taxon>
        <taxon>Streptophyta</taxon>
        <taxon>Embryophyta</taxon>
        <taxon>Tracheophyta</taxon>
        <taxon>Polypodiopsida</taxon>
        <taxon>Polypodiidae</taxon>
        <taxon>Polypodiales</taxon>
        <taxon>Pteridineae</taxon>
        <taxon>Pteridaceae</taxon>
        <taxon>Vittarioideae</taxon>
        <taxon>Adiantum</taxon>
    </lineage>
</organism>
<dbReference type="AlphaFoldDB" id="A0A9D4ZGN2"/>
<gene>
    <name evidence="1" type="ORF">GOP47_0012192</name>
</gene>
<name>A0A9D4ZGN2_ADICA</name>
<reference evidence="1" key="1">
    <citation type="submission" date="2021-01" db="EMBL/GenBank/DDBJ databases">
        <title>Adiantum capillus-veneris genome.</title>
        <authorList>
            <person name="Fang Y."/>
            <person name="Liao Q."/>
        </authorList>
    </citation>
    <scope>NUCLEOTIDE SEQUENCE</scope>
    <source>
        <strain evidence="1">H3</strain>
        <tissue evidence="1">Leaf</tissue>
    </source>
</reference>
<sequence length="114" mass="13079">MRLNCQCKHFCNVQTCNANPFIPQSPLPFIGTLFTAFQNINNLKHIIKIYHSCTKLQYPRSNSTPVFEICCFSPLSIFPIKHSSGVIMQELQQVFVQKFCIRAFSPVHFGLNQV</sequence>
<comment type="caution">
    <text evidence="1">The sequence shown here is derived from an EMBL/GenBank/DDBJ whole genome shotgun (WGS) entry which is preliminary data.</text>
</comment>
<dbReference type="Proteomes" id="UP000886520">
    <property type="component" value="Chromosome 12"/>
</dbReference>
<evidence type="ECO:0000313" key="2">
    <source>
        <dbReference type="Proteomes" id="UP000886520"/>
    </source>
</evidence>
<dbReference type="EMBL" id="JABFUD020000012">
    <property type="protein sequence ID" value="KAI5072086.1"/>
    <property type="molecule type" value="Genomic_DNA"/>
</dbReference>
<protein>
    <submittedName>
        <fullName evidence="1">Uncharacterized protein</fullName>
    </submittedName>
</protein>
<accession>A0A9D4ZGN2</accession>
<proteinExistence type="predicted"/>
<keyword evidence="2" id="KW-1185">Reference proteome</keyword>
<evidence type="ECO:0000313" key="1">
    <source>
        <dbReference type="EMBL" id="KAI5072086.1"/>
    </source>
</evidence>